<reference evidence="5 6" key="1">
    <citation type="journal article" date="2013" name="PLoS ONE">
        <title>Lactobacillus paracasei comparative genomics: towards species pan-genome definition and exploitation of diversity.</title>
        <authorList>
            <person name="Smokvina T."/>
            <person name="Wels M."/>
            <person name="Polka J."/>
            <person name="Chervaux C."/>
            <person name="Brisse S."/>
            <person name="Boekhorst J."/>
            <person name="van Hylckama Vlieg J.E."/>
            <person name="Siezen R.J."/>
        </authorList>
    </citation>
    <scope>NUCLEOTIDE SEQUENCE [LARGE SCALE GENOMIC DNA]</scope>
    <source>
        <strain evidence="5 6">Lpp122</strain>
    </source>
</reference>
<protein>
    <submittedName>
        <fullName evidence="5">Integrase</fullName>
    </submittedName>
</protein>
<dbReference type="InterPro" id="IPR013762">
    <property type="entry name" value="Integrase-like_cat_sf"/>
</dbReference>
<evidence type="ECO:0000256" key="1">
    <source>
        <dbReference type="ARBA" id="ARBA00008857"/>
    </source>
</evidence>
<dbReference type="AlphaFoldDB" id="A0A8E0I6X4"/>
<accession>A0A8E0I6X4</accession>
<evidence type="ECO:0000259" key="4">
    <source>
        <dbReference type="PROSITE" id="PS51898"/>
    </source>
</evidence>
<dbReference type="EMBL" id="ANKW01000005">
    <property type="protein sequence ID" value="EPC20988.1"/>
    <property type="molecule type" value="Genomic_DNA"/>
</dbReference>
<dbReference type="GO" id="GO:0003677">
    <property type="term" value="F:DNA binding"/>
    <property type="evidence" value="ECO:0007669"/>
    <property type="project" value="InterPro"/>
</dbReference>
<dbReference type="PANTHER" id="PTHR30629:SF2">
    <property type="entry name" value="PROPHAGE INTEGRASE INTS-RELATED"/>
    <property type="match status" value="1"/>
</dbReference>
<evidence type="ECO:0000256" key="3">
    <source>
        <dbReference type="ARBA" id="ARBA00023172"/>
    </source>
</evidence>
<proteinExistence type="inferred from homology"/>
<dbReference type="Proteomes" id="UP000014281">
    <property type="component" value="Unassembled WGS sequence"/>
</dbReference>
<dbReference type="InterPro" id="IPR050808">
    <property type="entry name" value="Phage_Integrase"/>
</dbReference>
<evidence type="ECO:0000256" key="2">
    <source>
        <dbReference type="ARBA" id="ARBA00022908"/>
    </source>
</evidence>
<dbReference type="Pfam" id="PF00589">
    <property type="entry name" value="Phage_integrase"/>
    <property type="match status" value="1"/>
</dbReference>
<name>A0A8E0I6X4_LACPA</name>
<dbReference type="Gene3D" id="1.10.443.10">
    <property type="entry name" value="Intergrase catalytic core"/>
    <property type="match status" value="1"/>
</dbReference>
<keyword evidence="2" id="KW-0229">DNA integration</keyword>
<dbReference type="PANTHER" id="PTHR30629">
    <property type="entry name" value="PROPHAGE INTEGRASE"/>
    <property type="match status" value="1"/>
</dbReference>
<organism evidence="5 6">
    <name type="scientific">Lacticaseibacillus paracasei subsp. paracasei Lpp122</name>
    <dbReference type="NCBI Taxonomy" id="1256218"/>
    <lineage>
        <taxon>Bacteria</taxon>
        <taxon>Bacillati</taxon>
        <taxon>Bacillota</taxon>
        <taxon>Bacilli</taxon>
        <taxon>Lactobacillales</taxon>
        <taxon>Lactobacillaceae</taxon>
        <taxon>Lacticaseibacillus</taxon>
    </lineage>
</organism>
<dbReference type="GO" id="GO:0006310">
    <property type="term" value="P:DNA recombination"/>
    <property type="evidence" value="ECO:0007669"/>
    <property type="project" value="UniProtKB-KW"/>
</dbReference>
<feature type="domain" description="Tyr recombinase" evidence="4">
    <location>
        <begin position="192"/>
        <end position="399"/>
    </location>
</feature>
<evidence type="ECO:0000313" key="6">
    <source>
        <dbReference type="Proteomes" id="UP000014281"/>
    </source>
</evidence>
<dbReference type="InterPro" id="IPR011010">
    <property type="entry name" value="DNA_brk_join_enz"/>
</dbReference>
<dbReference type="InterPro" id="IPR002104">
    <property type="entry name" value="Integrase_catalytic"/>
</dbReference>
<gene>
    <name evidence="5" type="ORF">Lpp122_0604</name>
</gene>
<evidence type="ECO:0000313" key="5">
    <source>
        <dbReference type="EMBL" id="EPC20988.1"/>
    </source>
</evidence>
<sequence>MAITKTDAGTYFVEVFYPKDIRDIIGVKTLRYRKTVATKLEAKALQKKVEDKIKEAQRKASAGSIQTNGEILFKDFYREVWWPLYTAGGSGRIRVVPSEETQVNTQNIFRLHLLPLFGDYSLNYLNLNKQFVVQELSILAEKYANIRTVKAYVRQVFEVAEIMDYIDANRIEKALRLVGSPKKERLATRRKMTGSSLSADEMIAWLDAAKEDFENRKLSFQDYLLLLMTLNLGDRKGESYGLQWKHIDFNTGYVLIIQALKKSGKIGPTKANKETSHQIPAFLIPLLKEWKEQQAKELADVNIQAGPDQFLFTYTNFRGGINQPLHADYLNYRLNSIYKRHAEELVRVTPHKLRHTFSTLARQGGASLELISEALTHSDIKTTRIYVNTPDVVGLDVHNKFAERIAEARKNSLAQEMKLNETR</sequence>
<dbReference type="GO" id="GO:0015074">
    <property type="term" value="P:DNA integration"/>
    <property type="evidence" value="ECO:0007669"/>
    <property type="project" value="UniProtKB-KW"/>
</dbReference>
<comment type="caution">
    <text evidence="5">The sequence shown here is derived from an EMBL/GenBank/DDBJ whole genome shotgun (WGS) entry which is preliminary data.</text>
</comment>
<comment type="similarity">
    <text evidence="1">Belongs to the 'phage' integrase family.</text>
</comment>
<keyword evidence="3" id="KW-0233">DNA recombination</keyword>
<dbReference type="SUPFAM" id="SSF56349">
    <property type="entry name" value="DNA breaking-rejoining enzymes"/>
    <property type="match status" value="1"/>
</dbReference>
<dbReference type="PROSITE" id="PS51898">
    <property type="entry name" value="TYR_RECOMBINASE"/>
    <property type="match status" value="1"/>
</dbReference>
<dbReference type="RefSeq" id="WP_016383463.1">
    <property type="nucleotide sequence ID" value="NZ_ANKW01000005.1"/>
</dbReference>